<dbReference type="InterPro" id="IPR051988">
    <property type="entry name" value="HRR_RAD51_Paralog"/>
</dbReference>
<dbReference type="GO" id="GO:0000723">
    <property type="term" value="P:telomere maintenance"/>
    <property type="evidence" value="ECO:0007669"/>
    <property type="project" value="TreeGrafter"/>
</dbReference>
<name>A0A6G1LJJ2_9PEZI</name>
<accession>A0A6G1LJJ2</accession>
<dbReference type="GO" id="GO:0000724">
    <property type="term" value="P:double-strand break repair via homologous recombination"/>
    <property type="evidence" value="ECO:0007669"/>
    <property type="project" value="TreeGrafter"/>
</dbReference>
<protein>
    <submittedName>
        <fullName evidence="4">Uncharacterized protein</fullName>
    </submittedName>
</protein>
<comment type="subcellular location">
    <subcellularLocation>
        <location evidence="1">Nucleus</location>
    </subcellularLocation>
</comment>
<dbReference type="Proteomes" id="UP000799436">
    <property type="component" value="Unassembled WGS sequence"/>
</dbReference>
<dbReference type="GO" id="GO:0005657">
    <property type="term" value="C:replication fork"/>
    <property type="evidence" value="ECO:0007669"/>
    <property type="project" value="TreeGrafter"/>
</dbReference>
<dbReference type="InterPro" id="IPR027417">
    <property type="entry name" value="P-loop_NTPase"/>
</dbReference>
<organism evidence="4 5">
    <name type="scientific">Teratosphaeria nubilosa</name>
    <dbReference type="NCBI Taxonomy" id="161662"/>
    <lineage>
        <taxon>Eukaryota</taxon>
        <taxon>Fungi</taxon>
        <taxon>Dikarya</taxon>
        <taxon>Ascomycota</taxon>
        <taxon>Pezizomycotina</taxon>
        <taxon>Dothideomycetes</taxon>
        <taxon>Dothideomycetidae</taxon>
        <taxon>Mycosphaerellales</taxon>
        <taxon>Teratosphaeriaceae</taxon>
        <taxon>Teratosphaeria</taxon>
    </lineage>
</organism>
<proteinExistence type="predicted"/>
<dbReference type="PANTHER" id="PTHR46457:SF1">
    <property type="entry name" value="DNA REPAIR PROTEIN RAD51 HOMOLOG 4"/>
    <property type="match status" value="1"/>
</dbReference>
<keyword evidence="5" id="KW-1185">Reference proteome</keyword>
<evidence type="ECO:0000256" key="1">
    <source>
        <dbReference type="ARBA" id="ARBA00004123"/>
    </source>
</evidence>
<dbReference type="SUPFAM" id="SSF52540">
    <property type="entry name" value="P-loop containing nucleoside triphosphate hydrolases"/>
    <property type="match status" value="1"/>
</dbReference>
<evidence type="ECO:0000313" key="5">
    <source>
        <dbReference type="Proteomes" id="UP000799436"/>
    </source>
</evidence>
<feature type="compositionally biased region" description="Polar residues" evidence="3">
    <location>
        <begin position="187"/>
        <end position="196"/>
    </location>
</feature>
<evidence type="ECO:0000313" key="4">
    <source>
        <dbReference type="EMBL" id="KAF2773111.1"/>
    </source>
</evidence>
<evidence type="ECO:0000256" key="3">
    <source>
        <dbReference type="SAM" id="MobiDB-lite"/>
    </source>
</evidence>
<dbReference type="GO" id="GO:0042148">
    <property type="term" value="P:DNA strand invasion"/>
    <property type="evidence" value="ECO:0007669"/>
    <property type="project" value="TreeGrafter"/>
</dbReference>
<feature type="region of interest" description="Disordered" evidence="3">
    <location>
        <begin position="146"/>
        <end position="205"/>
    </location>
</feature>
<sequence length="358" mass="38252">MAAAAEPILASTLSTSHALQREKDDVTGPLQKRRRVGTSLASIDSALSGGLDYGQISCISSPPEAGASDLVLAILVSHLLSGPDATATVVDSTLAFGVRRLHGILVQRVQTQGDDVAGVMKALDRLKIMKVFDFIGMTEAVSEVRDELEEDRPRAQARTNAAPPVQLPPKGTISDSEGDEEKLDSVTPPQASAQSASEHEPTKPRSTMLVINSISHLTLPLLKNNHSQAHSLLTSFLRSIGHLTIAHNMCTLLVNGMQFHGASQLAKGDPPSIFSTCTLRPALGQNLGHLYDLHLLVHEVPRTVEGARRIYGGGAAPRRGQQVESGSVVEVLQDRYDGRVGRWSAFTSASDGRLLTCM</sequence>
<dbReference type="GO" id="GO:0033063">
    <property type="term" value="C:Rad51B-Rad51C-Rad51D-XRCC2 complex"/>
    <property type="evidence" value="ECO:0007669"/>
    <property type="project" value="TreeGrafter"/>
</dbReference>
<evidence type="ECO:0000256" key="2">
    <source>
        <dbReference type="ARBA" id="ARBA00023242"/>
    </source>
</evidence>
<dbReference type="AlphaFoldDB" id="A0A6G1LJJ2"/>
<dbReference type="GO" id="GO:0000400">
    <property type="term" value="F:four-way junction DNA binding"/>
    <property type="evidence" value="ECO:0007669"/>
    <property type="project" value="TreeGrafter"/>
</dbReference>
<gene>
    <name evidence="4" type="ORF">EJ03DRAFT_306169</name>
</gene>
<dbReference type="GO" id="GO:0003697">
    <property type="term" value="F:single-stranded DNA binding"/>
    <property type="evidence" value="ECO:0007669"/>
    <property type="project" value="TreeGrafter"/>
</dbReference>
<dbReference type="OrthoDB" id="336321at2759"/>
<keyword evidence="2" id="KW-0539">Nucleus</keyword>
<dbReference type="GO" id="GO:0008094">
    <property type="term" value="F:ATP-dependent activity, acting on DNA"/>
    <property type="evidence" value="ECO:0007669"/>
    <property type="project" value="TreeGrafter"/>
</dbReference>
<dbReference type="PANTHER" id="PTHR46457">
    <property type="entry name" value="DNA REPAIR PROTEIN RAD51 HOMOLOG 4"/>
    <property type="match status" value="1"/>
</dbReference>
<dbReference type="Gene3D" id="3.40.50.300">
    <property type="entry name" value="P-loop containing nucleotide triphosphate hydrolases"/>
    <property type="match status" value="1"/>
</dbReference>
<reference evidence="4" key="1">
    <citation type="journal article" date="2020" name="Stud. Mycol.">
        <title>101 Dothideomycetes genomes: a test case for predicting lifestyles and emergence of pathogens.</title>
        <authorList>
            <person name="Haridas S."/>
            <person name="Albert R."/>
            <person name="Binder M."/>
            <person name="Bloem J."/>
            <person name="Labutti K."/>
            <person name="Salamov A."/>
            <person name="Andreopoulos B."/>
            <person name="Baker S."/>
            <person name="Barry K."/>
            <person name="Bills G."/>
            <person name="Bluhm B."/>
            <person name="Cannon C."/>
            <person name="Castanera R."/>
            <person name="Culley D."/>
            <person name="Daum C."/>
            <person name="Ezra D."/>
            <person name="Gonzalez J."/>
            <person name="Henrissat B."/>
            <person name="Kuo A."/>
            <person name="Liang C."/>
            <person name="Lipzen A."/>
            <person name="Lutzoni F."/>
            <person name="Magnuson J."/>
            <person name="Mondo S."/>
            <person name="Nolan M."/>
            <person name="Ohm R."/>
            <person name="Pangilinan J."/>
            <person name="Park H.-J."/>
            <person name="Ramirez L."/>
            <person name="Alfaro M."/>
            <person name="Sun H."/>
            <person name="Tritt A."/>
            <person name="Yoshinaga Y."/>
            <person name="Zwiers L.-H."/>
            <person name="Turgeon B."/>
            <person name="Goodwin S."/>
            <person name="Spatafora J."/>
            <person name="Crous P."/>
            <person name="Grigoriev I."/>
        </authorList>
    </citation>
    <scope>NUCLEOTIDE SEQUENCE</scope>
    <source>
        <strain evidence="4">CBS 116005</strain>
    </source>
</reference>
<dbReference type="EMBL" id="ML995812">
    <property type="protein sequence ID" value="KAF2773111.1"/>
    <property type="molecule type" value="Genomic_DNA"/>
</dbReference>
<dbReference type="GO" id="GO:0007131">
    <property type="term" value="P:reciprocal meiotic recombination"/>
    <property type="evidence" value="ECO:0007669"/>
    <property type="project" value="TreeGrafter"/>
</dbReference>
<dbReference type="GO" id="GO:0005815">
    <property type="term" value="C:microtubule organizing center"/>
    <property type="evidence" value="ECO:0007669"/>
    <property type="project" value="TreeGrafter"/>
</dbReference>